<evidence type="ECO:0000313" key="2">
    <source>
        <dbReference type="EMBL" id="MEQ2592651.1"/>
    </source>
</evidence>
<dbReference type="Proteomes" id="UP001494672">
    <property type="component" value="Unassembled WGS sequence"/>
</dbReference>
<dbReference type="InterPro" id="IPR002035">
    <property type="entry name" value="VWF_A"/>
</dbReference>
<proteinExistence type="predicted"/>
<dbReference type="EMBL" id="JBBNGJ010000004">
    <property type="protein sequence ID" value="MEQ2592651.1"/>
    <property type="molecule type" value="Genomic_DNA"/>
</dbReference>
<comment type="caution">
    <text evidence="2">The sequence shown here is derived from an EMBL/GenBank/DDBJ whole genome shotgun (WGS) entry which is preliminary data.</text>
</comment>
<dbReference type="InterPro" id="IPR036465">
    <property type="entry name" value="vWFA_dom_sf"/>
</dbReference>
<accession>A0ABV1I9L7</accession>
<reference evidence="2 3" key="1">
    <citation type="submission" date="2024-04" db="EMBL/GenBank/DDBJ databases">
        <title>Human intestinal bacterial collection.</title>
        <authorList>
            <person name="Pauvert C."/>
            <person name="Hitch T.C.A."/>
            <person name="Clavel T."/>
        </authorList>
    </citation>
    <scope>NUCLEOTIDE SEQUENCE [LARGE SCALE GENOMIC DNA]</scope>
    <source>
        <strain evidence="2 3">CLA-AA-H181</strain>
    </source>
</reference>
<keyword evidence="3" id="KW-1185">Reference proteome</keyword>
<dbReference type="Gene3D" id="3.40.50.410">
    <property type="entry name" value="von Willebrand factor, type A domain"/>
    <property type="match status" value="1"/>
</dbReference>
<gene>
    <name evidence="2" type="ORF">AAAU18_06930</name>
</gene>
<evidence type="ECO:0000313" key="3">
    <source>
        <dbReference type="Proteomes" id="UP001494672"/>
    </source>
</evidence>
<dbReference type="SUPFAM" id="SSF53300">
    <property type="entry name" value="vWA-like"/>
    <property type="match status" value="1"/>
</dbReference>
<sequence>MKKGLTEIVFILDRSGSMHGLEADTIGGFNSMMEKQKKDSGDDGEAYVSTVLFDDFSRVLHDRIPIENVPEMTDNDYYVGGCTALLDALGGAIHHIGNIHKYARKEDVPEKTLFVIITDGMENASRNYSYEMIQKMVKRQQKKYGWEFIFIGANIDAVMEAGRFGIRPERAVNYVCDEAGTENVYGAVGNAVHAMRSSEPMAGAAALDDREWSTKLDEDYIKRGR</sequence>
<organism evidence="2 3">
    <name type="scientific">Coprococcus aceti</name>
    <dbReference type="NCBI Taxonomy" id="2981786"/>
    <lineage>
        <taxon>Bacteria</taxon>
        <taxon>Bacillati</taxon>
        <taxon>Bacillota</taxon>
        <taxon>Clostridia</taxon>
        <taxon>Lachnospirales</taxon>
        <taxon>Lachnospiraceae</taxon>
        <taxon>Coprococcus</taxon>
    </lineage>
</organism>
<dbReference type="PROSITE" id="PS50234">
    <property type="entry name" value="VWFA"/>
    <property type="match status" value="1"/>
</dbReference>
<name>A0ABV1I9L7_9FIRM</name>
<protein>
    <recommendedName>
        <fullName evidence="1">VWFA domain-containing protein</fullName>
    </recommendedName>
</protein>
<evidence type="ECO:0000259" key="1">
    <source>
        <dbReference type="PROSITE" id="PS50234"/>
    </source>
</evidence>
<dbReference type="RefSeq" id="WP_055273865.1">
    <property type="nucleotide sequence ID" value="NZ_JBBNGJ010000004.1"/>
</dbReference>
<feature type="domain" description="VWFA" evidence="1">
    <location>
        <begin position="7"/>
        <end position="152"/>
    </location>
</feature>